<reference evidence="10" key="1">
    <citation type="submission" date="2020-10" db="EMBL/GenBank/DDBJ databases">
        <authorList>
            <person name="Gilroy R."/>
        </authorList>
    </citation>
    <scope>NUCLEOTIDE SEQUENCE</scope>
    <source>
        <strain evidence="10">CHK157-1446</strain>
    </source>
</reference>
<dbReference type="GO" id="GO:0055085">
    <property type="term" value="P:transmembrane transport"/>
    <property type="evidence" value="ECO:0007669"/>
    <property type="project" value="TreeGrafter"/>
</dbReference>
<feature type="transmembrane region" description="Helical" evidence="9">
    <location>
        <begin position="228"/>
        <end position="246"/>
    </location>
</feature>
<feature type="transmembrane region" description="Helical" evidence="9">
    <location>
        <begin position="285"/>
        <end position="303"/>
    </location>
</feature>
<evidence type="ECO:0000256" key="4">
    <source>
        <dbReference type="ARBA" id="ARBA00022475"/>
    </source>
</evidence>
<comment type="subcellular location">
    <subcellularLocation>
        <location evidence="1">Cell membrane</location>
        <topology evidence="1">Multi-pass membrane protein</topology>
    </subcellularLocation>
</comment>
<dbReference type="Pfam" id="PF01594">
    <property type="entry name" value="AI-2E_transport"/>
    <property type="match status" value="1"/>
</dbReference>
<evidence type="ECO:0000256" key="7">
    <source>
        <dbReference type="ARBA" id="ARBA00023136"/>
    </source>
</evidence>
<dbReference type="Proteomes" id="UP000823982">
    <property type="component" value="Unassembled WGS sequence"/>
</dbReference>
<evidence type="ECO:0000256" key="3">
    <source>
        <dbReference type="ARBA" id="ARBA00022448"/>
    </source>
</evidence>
<dbReference type="PANTHER" id="PTHR21716:SF53">
    <property type="entry name" value="PERMEASE PERM-RELATED"/>
    <property type="match status" value="1"/>
</dbReference>
<keyword evidence="6 9" id="KW-1133">Transmembrane helix</keyword>
<accession>A0A9D1JHQ6</accession>
<evidence type="ECO:0000256" key="6">
    <source>
        <dbReference type="ARBA" id="ARBA00022989"/>
    </source>
</evidence>
<dbReference type="EMBL" id="DVIR01000042">
    <property type="protein sequence ID" value="HIS24687.1"/>
    <property type="molecule type" value="Genomic_DNA"/>
</dbReference>
<comment type="similarity">
    <text evidence="2">Belongs to the autoinducer-2 exporter (AI-2E) (TC 2.A.86) family.</text>
</comment>
<keyword evidence="4" id="KW-1003">Cell membrane</keyword>
<keyword evidence="5 9" id="KW-0812">Transmembrane</keyword>
<dbReference type="InterPro" id="IPR002549">
    <property type="entry name" value="AI-2E-like"/>
</dbReference>
<feature type="transmembrane region" description="Helical" evidence="9">
    <location>
        <begin position="252"/>
        <end position="278"/>
    </location>
</feature>
<reference evidence="10" key="2">
    <citation type="journal article" date="2021" name="PeerJ">
        <title>Extensive microbial diversity within the chicken gut microbiome revealed by metagenomics and culture.</title>
        <authorList>
            <person name="Gilroy R."/>
            <person name="Ravi A."/>
            <person name="Getino M."/>
            <person name="Pursley I."/>
            <person name="Horton D.L."/>
            <person name="Alikhan N.F."/>
            <person name="Baker D."/>
            <person name="Gharbi K."/>
            <person name="Hall N."/>
            <person name="Watson M."/>
            <person name="Adriaenssens E.M."/>
            <person name="Foster-Nyarko E."/>
            <person name="Jarju S."/>
            <person name="Secka A."/>
            <person name="Antonio M."/>
            <person name="Oren A."/>
            <person name="Chaudhuri R.R."/>
            <person name="La Ragione R."/>
            <person name="Hildebrand F."/>
            <person name="Pallen M.J."/>
        </authorList>
    </citation>
    <scope>NUCLEOTIDE SEQUENCE</scope>
    <source>
        <strain evidence="10">CHK157-1446</strain>
    </source>
</reference>
<evidence type="ECO:0000313" key="11">
    <source>
        <dbReference type="Proteomes" id="UP000823982"/>
    </source>
</evidence>
<evidence type="ECO:0000256" key="5">
    <source>
        <dbReference type="ARBA" id="ARBA00022692"/>
    </source>
</evidence>
<feature type="region of interest" description="Disordered" evidence="8">
    <location>
        <begin position="358"/>
        <end position="377"/>
    </location>
</feature>
<proteinExistence type="inferred from homology"/>
<gene>
    <name evidence="10" type="ORF">IAD01_04705</name>
</gene>
<feature type="non-terminal residue" evidence="10">
    <location>
        <position position="1"/>
    </location>
</feature>
<feature type="transmembrane region" description="Helical" evidence="9">
    <location>
        <begin position="20"/>
        <end position="48"/>
    </location>
</feature>
<dbReference type="GO" id="GO:0005886">
    <property type="term" value="C:plasma membrane"/>
    <property type="evidence" value="ECO:0007669"/>
    <property type="project" value="UniProtKB-SubCell"/>
</dbReference>
<feature type="transmembrane region" description="Helical" evidence="9">
    <location>
        <begin position="69"/>
        <end position="92"/>
    </location>
</feature>
<organism evidence="10 11">
    <name type="scientific">Candidatus Faeciplasma gallinarum</name>
    <dbReference type="NCBI Taxonomy" id="2840799"/>
    <lineage>
        <taxon>Bacteria</taxon>
        <taxon>Bacillati</taxon>
        <taxon>Bacillota</taxon>
        <taxon>Clostridia</taxon>
        <taxon>Eubacteriales</taxon>
        <taxon>Oscillospiraceae</taxon>
        <taxon>Oscillospiraceae incertae sedis</taxon>
        <taxon>Candidatus Faeciplasma</taxon>
    </lineage>
</organism>
<evidence type="ECO:0000256" key="9">
    <source>
        <dbReference type="SAM" id="Phobius"/>
    </source>
</evidence>
<evidence type="ECO:0000256" key="8">
    <source>
        <dbReference type="SAM" id="MobiDB-lite"/>
    </source>
</evidence>
<sequence>LIAFGVVLFVGLMNLSDVISFLRAVVMLILPVFIGLMLAFVLNVPISGLEKIINNFFRTKKRKPKESTVTKFSTIAVIIIIVAVIALVGTIAGPEIVRSVKNVFSLLQQKWPEWVEFLNEHNIDISGFEAWLKTTDIPSLINGVISGSGTILSTVIGAATTTISGVVTATFAVVIAVYVLFSKKTLSIQFKKLMDAYCRPKHVEKVMHIASLGRETYAKFLSGQCVEAIILGALIFIALTIFNLPYAALMSVLAAVFAFIPYIGAFASFAIGTFLTLIVNPSKTIVFIVVYLVVQFVETQFIYPHVVGNSVGLSALWTLVAALVGGNLLGLVGIIFFIPLTAVIYTLLKEATDERIKSKKSLTMQVDDSSPDDPDVS</sequence>
<dbReference type="PANTHER" id="PTHR21716">
    <property type="entry name" value="TRANSMEMBRANE PROTEIN"/>
    <property type="match status" value="1"/>
</dbReference>
<feature type="transmembrane region" description="Helical" evidence="9">
    <location>
        <begin position="155"/>
        <end position="181"/>
    </location>
</feature>
<comment type="caution">
    <text evidence="10">The sequence shown here is derived from an EMBL/GenBank/DDBJ whole genome shotgun (WGS) entry which is preliminary data.</text>
</comment>
<name>A0A9D1JHQ6_9FIRM</name>
<keyword evidence="7 9" id="KW-0472">Membrane</keyword>
<dbReference type="AlphaFoldDB" id="A0A9D1JHQ6"/>
<evidence type="ECO:0000256" key="1">
    <source>
        <dbReference type="ARBA" id="ARBA00004651"/>
    </source>
</evidence>
<evidence type="ECO:0000256" key="2">
    <source>
        <dbReference type="ARBA" id="ARBA00009773"/>
    </source>
</evidence>
<feature type="transmembrane region" description="Helical" evidence="9">
    <location>
        <begin position="315"/>
        <end position="348"/>
    </location>
</feature>
<keyword evidence="3" id="KW-0813">Transport</keyword>
<protein>
    <submittedName>
        <fullName evidence="10">AI-2E family transporter</fullName>
    </submittedName>
</protein>
<evidence type="ECO:0000313" key="10">
    <source>
        <dbReference type="EMBL" id="HIS24687.1"/>
    </source>
</evidence>